<keyword evidence="3" id="KW-1185">Reference proteome</keyword>
<dbReference type="CDD" id="cd00085">
    <property type="entry name" value="HNHc"/>
    <property type="match status" value="1"/>
</dbReference>
<dbReference type="EMBL" id="JBHTII010000001">
    <property type="protein sequence ID" value="MFD0789392.1"/>
    <property type="molecule type" value="Genomic_DNA"/>
</dbReference>
<evidence type="ECO:0000259" key="1">
    <source>
        <dbReference type="SMART" id="SM00507"/>
    </source>
</evidence>
<evidence type="ECO:0000313" key="3">
    <source>
        <dbReference type="Proteomes" id="UP001597055"/>
    </source>
</evidence>
<dbReference type="RefSeq" id="WP_204980344.1">
    <property type="nucleotide sequence ID" value="NZ_JBHTII010000001.1"/>
</dbReference>
<gene>
    <name evidence="2" type="ORF">ACFQ0P_03200</name>
</gene>
<dbReference type="SMART" id="SM00507">
    <property type="entry name" value="HNHc"/>
    <property type="match status" value="1"/>
</dbReference>
<protein>
    <submittedName>
        <fullName evidence="2">DUF222 domain-containing protein</fullName>
    </submittedName>
</protein>
<dbReference type="Proteomes" id="UP001597055">
    <property type="component" value="Unassembled WGS sequence"/>
</dbReference>
<name>A0ABW3AEH3_9MICO</name>
<proteinExistence type="predicted"/>
<dbReference type="InterPro" id="IPR003870">
    <property type="entry name" value="DUF222"/>
</dbReference>
<dbReference type="Gene3D" id="1.10.30.50">
    <property type="match status" value="1"/>
</dbReference>
<comment type="caution">
    <text evidence="2">The sequence shown here is derived from an EMBL/GenBank/DDBJ whole genome shotgun (WGS) entry which is preliminary data.</text>
</comment>
<dbReference type="Pfam" id="PF02720">
    <property type="entry name" value="DUF222"/>
    <property type="match status" value="1"/>
</dbReference>
<sequence>MTPAPTTEARELALLDSLVTSIAETRAAVAALQALEVTLLASAEALADEQTSRLTSSSSRDREMPRRSIAAEIATATRTSDRTVQRRMDEASALTRSFPAAVRALGAGRIDRAHLSVIFETGAVLTDAAARADFERAAVSLAQRESPGRLRPLLRTLAERLEPSSIDSRHAAANERRGVWVQDLDDGMAQLIATLPTAVAHAIRDRLTRLGHEVIDAREPSGDDRRTLDQLRADALSDLLLTAEPTAVPRSREPIVATVQVLVPVATLTGQGSEAAELVGHGPIDRDTARCLAGAAPGWDRIFADRATGAVIAVDRYRPSEEQRRLLRARDERCRFPGCRMPVHRCDVDHTVDAARGGATSTCNLAHLCRRHHSLKHASDWTVRQRPDGTLVWSSPTGRVHLDEPPSTVRFRMSGDPPPF</sequence>
<organism evidence="2 3">
    <name type="scientific">Microbacterium insulae</name>
    <dbReference type="NCBI Taxonomy" id="483014"/>
    <lineage>
        <taxon>Bacteria</taxon>
        <taxon>Bacillati</taxon>
        <taxon>Actinomycetota</taxon>
        <taxon>Actinomycetes</taxon>
        <taxon>Micrococcales</taxon>
        <taxon>Microbacteriaceae</taxon>
        <taxon>Microbacterium</taxon>
    </lineage>
</organism>
<evidence type="ECO:0000313" key="2">
    <source>
        <dbReference type="EMBL" id="MFD0789392.1"/>
    </source>
</evidence>
<reference evidence="3" key="1">
    <citation type="journal article" date="2019" name="Int. J. Syst. Evol. Microbiol.">
        <title>The Global Catalogue of Microorganisms (GCM) 10K type strain sequencing project: providing services to taxonomists for standard genome sequencing and annotation.</title>
        <authorList>
            <consortium name="The Broad Institute Genomics Platform"/>
            <consortium name="The Broad Institute Genome Sequencing Center for Infectious Disease"/>
            <person name="Wu L."/>
            <person name="Ma J."/>
        </authorList>
    </citation>
    <scope>NUCLEOTIDE SEQUENCE [LARGE SCALE GENOMIC DNA]</scope>
    <source>
        <strain evidence="3">CCUG 54523</strain>
    </source>
</reference>
<accession>A0ABW3AEH3</accession>
<dbReference type="InterPro" id="IPR003615">
    <property type="entry name" value="HNH_nuc"/>
</dbReference>
<feature type="domain" description="HNH nuclease" evidence="1">
    <location>
        <begin position="322"/>
        <end position="374"/>
    </location>
</feature>